<dbReference type="Pfam" id="PF25597">
    <property type="entry name" value="SH3_retrovirus"/>
    <property type="match status" value="1"/>
</dbReference>
<dbReference type="PANTHER" id="PTHR11439:SF461">
    <property type="entry name" value="OS10G0432200 PROTEIN"/>
    <property type="match status" value="1"/>
</dbReference>
<evidence type="ECO:0000259" key="1">
    <source>
        <dbReference type="Pfam" id="PF25597"/>
    </source>
</evidence>
<feature type="domain" description="Retroviral polymerase SH3-like" evidence="1">
    <location>
        <begin position="83"/>
        <end position="130"/>
    </location>
</feature>
<dbReference type="EMBL" id="JAMSHJ010000007">
    <property type="protein sequence ID" value="KAI5388615.1"/>
    <property type="molecule type" value="Genomic_DNA"/>
</dbReference>
<dbReference type="PANTHER" id="PTHR11439">
    <property type="entry name" value="GAG-POL-RELATED RETROTRANSPOSON"/>
    <property type="match status" value="1"/>
</dbReference>
<dbReference type="Proteomes" id="UP001058974">
    <property type="component" value="Chromosome 7"/>
</dbReference>
<dbReference type="InterPro" id="IPR057670">
    <property type="entry name" value="SH3_retrovirus"/>
</dbReference>
<name>A0A9D4VTY2_PEA</name>
<dbReference type="Gramene" id="Psat07G0433100-T1">
    <property type="protein sequence ID" value="KAI5388615.1"/>
    <property type="gene ID" value="KIW84_074331"/>
</dbReference>
<protein>
    <recommendedName>
        <fullName evidence="1">Retroviral polymerase SH3-like domain-containing protein</fullName>
    </recommendedName>
</protein>
<sequence length="298" mass="33680">MSKLKSRRKNFKTSQSHVVIVASSTVAHLGYGIGHVYPSETTSQFQENFGLNQFVPLSMSLMEFHRSPQIYTPDYSYLKVFGSTCFVLLPQVEHSKLSPRSAICVFLDYGDGQKGYCCYDPTKKNLSESSSYKEVILDLLWQQVMAEELSPLHKTDTWDLVPFPPGKCDIQSCLVYKIKTKYDGSISHGRIVLSLYVDDMIITGYLLSQSNYIANILKQALLSDTRAPDSPIELNVKYASSDGVILPDPTLYHTLVGSFVYLTIIRLDIAYAVHFVSQIVASPTTVHWTFVLRIFRYL</sequence>
<accession>A0A9D4VTY2</accession>
<keyword evidence="3" id="KW-1185">Reference proteome</keyword>
<evidence type="ECO:0000313" key="2">
    <source>
        <dbReference type="EMBL" id="KAI5388615.1"/>
    </source>
</evidence>
<organism evidence="2 3">
    <name type="scientific">Pisum sativum</name>
    <name type="common">Garden pea</name>
    <name type="synonym">Lathyrus oleraceus</name>
    <dbReference type="NCBI Taxonomy" id="3888"/>
    <lineage>
        <taxon>Eukaryota</taxon>
        <taxon>Viridiplantae</taxon>
        <taxon>Streptophyta</taxon>
        <taxon>Embryophyta</taxon>
        <taxon>Tracheophyta</taxon>
        <taxon>Spermatophyta</taxon>
        <taxon>Magnoliopsida</taxon>
        <taxon>eudicotyledons</taxon>
        <taxon>Gunneridae</taxon>
        <taxon>Pentapetalae</taxon>
        <taxon>rosids</taxon>
        <taxon>fabids</taxon>
        <taxon>Fabales</taxon>
        <taxon>Fabaceae</taxon>
        <taxon>Papilionoideae</taxon>
        <taxon>50 kb inversion clade</taxon>
        <taxon>NPAAA clade</taxon>
        <taxon>Hologalegina</taxon>
        <taxon>IRL clade</taxon>
        <taxon>Fabeae</taxon>
        <taxon>Lathyrus</taxon>
    </lineage>
</organism>
<proteinExistence type="predicted"/>
<reference evidence="2 3" key="1">
    <citation type="journal article" date="2022" name="Nat. Genet.">
        <title>Improved pea reference genome and pan-genome highlight genomic features and evolutionary characteristics.</title>
        <authorList>
            <person name="Yang T."/>
            <person name="Liu R."/>
            <person name="Luo Y."/>
            <person name="Hu S."/>
            <person name="Wang D."/>
            <person name="Wang C."/>
            <person name="Pandey M.K."/>
            <person name="Ge S."/>
            <person name="Xu Q."/>
            <person name="Li N."/>
            <person name="Li G."/>
            <person name="Huang Y."/>
            <person name="Saxena R.K."/>
            <person name="Ji Y."/>
            <person name="Li M."/>
            <person name="Yan X."/>
            <person name="He Y."/>
            <person name="Liu Y."/>
            <person name="Wang X."/>
            <person name="Xiang C."/>
            <person name="Varshney R.K."/>
            <person name="Ding H."/>
            <person name="Gao S."/>
            <person name="Zong X."/>
        </authorList>
    </citation>
    <scope>NUCLEOTIDE SEQUENCE [LARGE SCALE GENOMIC DNA]</scope>
    <source>
        <strain evidence="2 3">cv. Zhongwan 6</strain>
    </source>
</reference>
<dbReference type="AlphaFoldDB" id="A0A9D4VTY2"/>
<evidence type="ECO:0000313" key="3">
    <source>
        <dbReference type="Proteomes" id="UP001058974"/>
    </source>
</evidence>
<comment type="caution">
    <text evidence="2">The sequence shown here is derived from an EMBL/GenBank/DDBJ whole genome shotgun (WGS) entry which is preliminary data.</text>
</comment>
<gene>
    <name evidence="2" type="ORF">KIW84_074331</name>
</gene>